<dbReference type="Proteomes" id="UP000053748">
    <property type="component" value="Unassembled WGS sequence"/>
</dbReference>
<name>A0A2J9VKD9_VIBMI</name>
<keyword evidence="2" id="KW-1185">Reference proteome</keyword>
<dbReference type="EMBL" id="LOSJ02000001">
    <property type="protein sequence ID" value="PNM64243.1"/>
    <property type="molecule type" value="Genomic_DNA"/>
</dbReference>
<gene>
    <name evidence="1" type="ORF">AL544_004845</name>
</gene>
<protein>
    <submittedName>
        <fullName evidence="1">Uncharacterized protein</fullName>
    </submittedName>
</protein>
<comment type="caution">
    <text evidence="1">The sequence shown here is derived from an EMBL/GenBank/DDBJ whole genome shotgun (WGS) entry which is preliminary data.</text>
</comment>
<sequence>MKEIALYRVLYVALKRMRCLTKNEFVGNKIVLEHSLIAVVYFRGEFFVPDSPRTVKLFIQ</sequence>
<accession>A0A2J9VKD9</accession>
<reference evidence="1" key="1">
    <citation type="submission" date="2017-12" db="EMBL/GenBank/DDBJ databases">
        <title>FDA dAtabase for Regulatory Grade micrObial Sequences (FDA-ARGOS): Supporting development and validation of Infectious Disease Dx tests.</title>
        <authorList>
            <person name="Hoffmann M."/>
            <person name="Allard M."/>
            <person name="Evans P."/>
            <person name="Brown E."/>
            <person name="Tallon L.J."/>
            <person name="Sadzewicz L."/>
            <person name="Sengamalay N."/>
            <person name="Ott S."/>
            <person name="Godinez A."/>
            <person name="Nagaraj S."/>
            <person name="Vavikolanu K."/>
            <person name="Aluvathingal J."/>
            <person name="Nadendla S."/>
            <person name="Hobson J."/>
            <person name="Sichtig H."/>
        </authorList>
    </citation>
    <scope>NUCLEOTIDE SEQUENCE [LARGE SCALE GENOMIC DNA]</scope>
    <source>
        <strain evidence="1">FDAARGOS_113</strain>
    </source>
</reference>
<proteinExistence type="predicted"/>
<organism evidence="1 2">
    <name type="scientific">Vibrio mimicus</name>
    <dbReference type="NCBI Taxonomy" id="674"/>
    <lineage>
        <taxon>Bacteria</taxon>
        <taxon>Pseudomonadati</taxon>
        <taxon>Pseudomonadota</taxon>
        <taxon>Gammaproteobacteria</taxon>
        <taxon>Vibrionales</taxon>
        <taxon>Vibrionaceae</taxon>
        <taxon>Vibrio</taxon>
    </lineage>
</organism>
<evidence type="ECO:0000313" key="2">
    <source>
        <dbReference type="Proteomes" id="UP000053748"/>
    </source>
</evidence>
<dbReference type="AlphaFoldDB" id="A0A2J9VKD9"/>
<evidence type="ECO:0000313" key="1">
    <source>
        <dbReference type="EMBL" id="PNM64243.1"/>
    </source>
</evidence>